<sequence>MYSLLFNLSIFLFLIGLMGVFFGRKNIILIIISLELMLLAVTFHYLVLGWSVFGDMKSILLGMFLLSIGASESAIGLALAISYYKQIQ</sequence>
<organism evidence="8">
    <name type="scientific">Stachyamoeba lipophora</name>
    <dbReference type="NCBI Taxonomy" id="463046"/>
    <lineage>
        <taxon>Eukaryota</taxon>
        <taxon>Discoba</taxon>
        <taxon>Heterolobosea</taxon>
        <taxon>Tetramitia</taxon>
        <taxon>Eutetramitia</taxon>
        <taxon>Gruberellidae</taxon>
        <taxon>Stachyamoeba</taxon>
    </lineage>
</organism>
<comment type="function">
    <text evidence="7">Core subunit of the mitochondrial membrane respiratory chain NADH dehydrogenase (Complex I) which catalyzes electron transfer from NADH through the respiratory chain, using ubiquinone as an electron acceptor.</text>
</comment>
<keyword evidence="7" id="KW-0249">Electron transport</keyword>
<feature type="transmembrane region" description="Helical" evidence="7">
    <location>
        <begin position="6"/>
        <end position="22"/>
    </location>
</feature>
<evidence type="ECO:0000256" key="4">
    <source>
        <dbReference type="ARBA" id="ARBA00022692"/>
    </source>
</evidence>
<keyword evidence="7" id="KW-0830">Ubiquinone</keyword>
<dbReference type="Gene3D" id="1.10.287.3510">
    <property type="match status" value="1"/>
</dbReference>
<dbReference type="GO" id="GO:0030964">
    <property type="term" value="C:NADH dehydrogenase complex"/>
    <property type="evidence" value="ECO:0007669"/>
    <property type="project" value="TreeGrafter"/>
</dbReference>
<keyword evidence="7" id="KW-1278">Translocase</keyword>
<dbReference type="PANTHER" id="PTHR11434:SF16">
    <property type="entry name" value="NADH-UBIQUINONE OXIDOREDUCTASE CHAIN 4L"/>
    <property type="match status" value="1"/>
</dbReference>
<dbReference type="RefSeq" id="YP_009118151.1">
    <property type="nucleotide sequence ID" value="NC_026312.1"/>
</dbReference>
<evidence type="ECO:0000256" key="2">
    <source>
        <dbReference type="ARBA" id="ARBA00010519"/>
    </source>
</evidence>
<gene>
    <name evidence="8" type="primary">nad4L</name>
</gene>
<keyword evidence="7" id="KW-0999">Mitochondrion inner membrane</keyword>
<dbReference type="EMBL" id="KP165388">
    <property type="protein sequence ID" value="AJF22935.1"/>
    <property type="molecule type" value="Genomic_DNA"/>
</dbReference>
<dbReference type="GeneID" id="22976122"/>
<comment type="subcellular location">
    <subcellularLocation>
        <location evidence="1">Membrane</location>
        <topology evidence="1">Multi-pass membrane protein</topology>
    </subcellularLocation>
    <subcellularLocation>
        <location evidence="7">Mitochondrion inner membrane</location>
        <topology evidence="7">Multi-pass membrane protein</topology>
    </subcellularLocation>
</comment>
<name>A0A0B5GSK3_STALP</name>
<evidence type="ECO:0000256" key="5">
    <source>
        <dbReference type="ARBA" id="ARBA00022989"/>
    </source>
</evidence>
<dbReference type="GO" id="GO:0016651">
    <property type="term" value="F:oxidoreductase activity, acting on NAD(P)H"/>
    <property type="evidence" value="ECO:0007669"/>
    <property type="project" value="InterPro"/>
</dbReference>
<accession>A0A0B5GSK3</accession>
<comment type="similarity">
    <text evidence="2 7">Belongs to the complex I subunit 4L family.</text>
</comment>
<keyword evidence="3 7" id="KW-0813">Transport</keyword>
<keyword evidence="7" id="KW-0679">Respiratory chain</keyword>
<dbReference type="Pfam" id="PF00420">
    <property type="entry name" value="Oxidored_q2"/>
    <property type="match status" value="1"/>
</dbReference>
<protein>
    <recommendedName>
        <fullName evidence="7">NADH-ubiquinone oxidoreductase chain 4L</fullName>
        <ecNumber evidence="7">7.1.1.2</ecNumber>
    </recommendedName>
</protein>
<dbReference type="PANTHER" id="PTHR11434">
    <property type="entry name" value="NADH-UBIQUINONE OXIDOREDUCTASE SUBUNIT ND4L"/>
    <property type="match status" value="1"/>
</dbReference>
<dbReference type="GO" id="GO:0008137">
    <property type="term" value="F:NADH dehydrogenase (ubiquinone) activity"/>
    <property type="evidence" value="ECO:0007669"/>
    <property type="project" value="UniProtKB-EC"/>
</dbReference>
<dbReference type="GO" id="GO:0042773">
    <property type="term" value="P:ATP synthesis coupled electron transport"/>
    <property type="evidence" value="ECO:0007669"/>
    <property type="project" value="UniProtKB-UniRule"/>
</dbReference>
<dbReference type="AlphaFoldDB" id="A0A0B5GSK3"/>
<keyword evidence="8" id="KW-0560">Oxidoreductase</keyword>
<dbReference type="GO" id="GO:0005743">
    <property type="term" value="C:mitochondrial inner membrane"/>
    <property type="evidence" value="ECO:0007669"/>
    <property type="project" value="UniProtKB-SubCell"/>
</dbReference>
<dbReference type="InterPro" id="IPR039428">
    <property type="entry name" value="NUOK/Mnh_C1-like"/>
</dbReference>
<evidence type="ECO:0000256" key="3">
    <source>
        <dbReference type="ARBA" id="ARBA00022448"/>
    </source>
</evidence>
<comment type="catalytic activity">
    <reaction evidence="7">
        <text>a ubiquinone + NADH + 5 H(+)(in) = a ubiquinol + NAD(+) + 4 H(+)(out)</text>
        <dbReference type="Rhea" id="RHEA:29091"/>
        <dbReference type="Rhea" id="RHEA-COMP:9565"/>
        <dbReference type="Rhea" id="RHEA-COMP:9566"/>
        <dbReference type="ChEBI" id="CHEBI:15378"/>
        <dbReference type="ChEBI" id="CHEBI:16389"/>
        <dbReference type="ChEBI" id="CHEBI:17976"/>
        <dbReference type="ChEBI" id="CHEBI:57540"/>
        <dbReference type="ChEBI" id="CHEBI:57945"/>
        <dbReference type="EC" id="7.1.1.2"/>
    </reaction>
</comment>
<geneLocation type="mitochondrion" evidence="8"/>
<evidence type="ECO:0000256" key="1">
    <source>
        <dbReference type="ARBA" id="ARBA00004141"/>
    </source>
</evidence>
<dbReference type="EC" id="7.1.1.2" evidence="7"/>
<dbReference type="InterPro" id="IPR001133">
    <property type="entry name" value="NADH_UbQ_OxRdtase_chain4L/K"/>
</dbReference>
<proteinExistence type="inferred from homology"/>
<keyword evidence="7 8" id="KW-0496">Mitochondrion</keyword>
<feature type="transmembrane region" description="Helical" evidence="7">
    <location>
        <begin position="29"/>
        <end position="53"/>
    </location>
</feature>
<evidence type="ECO:0000256" key="7">
    <source>
        <dbReference type="RuleBase" id="RU004419"/>
    </source>
</evidence>
<keyword evidence="7" id="KW-0520">NAD</keyword>
<keyword evidence="6 7" id="KW-0472">Membrane</keyword>
<keyword evidence="5 7" id="KW-1133">Transmembrane helix</keyword>
<feature type="transmembrane region" description="Helical" evidence="7">
    <location>
        <begin position="59"/>
        <end position="84"/>
    </location>
</feature>
<evidence type="ECO:0000256" key="6">
    <source>
        <dbReference type="ARBA" id="ARBA00023136"/>
    </source>
</evidence>
<reference evidence="8" key="1">
    <citation type="journal article" date="2014" name="Nucleic Acids Res.">
        <title>Widespread occurrence of organelle genome-encoded 5S rRNAs including permuted molecules.</title>
        <authorList>
            <person name="Valach M."/>
            <person name="Burger G."/>
            <person name="Gray M.W."/>
            <person name="Lang B.F."/>
        </authorList>
    </citation>
    <scope>NUCLEOTIDE SEQUENCE</scope>
    <source>
        <strain evidence="8">ATCC 50324</strain>
    </source>
</reference>
<evidence type="ECO:0000313" key="8">
    <source>
        <dbReference type="EMBL" id="AJF22935.1"/>
    </source>
</evidence>
<keyword evidence="4 7" id="KW-0812">Transmembrane</keyword>